<organism evidence="1 2">
    <name type="scientific">Kandleria vitulina</name>
    <dbReference type="NCBI Taxonomy" id="1630"/>
    <lineage>
        <taxon>Bacteria</taxon>
        <taxon>Bacillati</taxon>
        <taxon>Bacillota</taxon>
        <taxon>Erysipelotrichia</taxon>
        <taxon>Erysipelotrichales</taxon>
        <taxon>Coprobacillaceae</taxon>
        <taxon>Kandleria</taxon>
    </lineage>
</organism>
<dbReference type="OrthoDB" id="9812571at2"/>
<proteinExistence type="predicted"/>
<keyword evidence="1" id="KW-0808">Transferase</keyword>
<dbReference type="InterPro" id="IPR001451">
    <property type="entry name" value="Hexapep"/>
</dbReference>
<dbReference type="EMBL" id="FNNF01000036">
    <property type="protein sequence ID" value="SDW69826.1"/>
    <property type="molecule type" value="Genomic_DNA"/>
</dbReference>
<evidence type="ECO:0000313" key="2">
    <source>
        <dbReference type="Proteomes" id="UP000182429"/>
    </source>
</evidence>
<dbReference type="Proteomes" id="UP000182429">
    <property type="component" value="Unassembled WGS sequence"/>
</dbReference>
<dbReference type="InterPro" id="IPR011004">
    <property type="entry name" value="Trimer_LpxA-like_sf"/>
</dbReference>
<evidence type="ECO:0000313" key="1">
    <source>
        <dbReference type="EMBL" id="SDW69826.1"/>
    </source>
</evidence>
<dbReference type="PANTHER" id="PTHR23416">
    <property type="entry name" value="SIALIC ACID SYNTHASE-RELATED"/>
    <property type="match status" value="1"/>
</dbReference>
<accession>A0A1H2VNE6</accession>
<dbReference type="RefSeq" id="WP_081347271.1">
    <property type="nucleotide sequence ID" value="NZ_FNNF01000036.1"/>
</dbReference>
<sequence>MNFAEYSSKNLRNPFIRLIRRIYMFTIKYGSNERQVQYLRDMGASIGKGVRITHIGLLGSEPYLVTIGDDVYFSGGKNSSSQILTHDGAIMQLKKMGYLSREMDRFGRVRIGKNCFIGANVIINRGVSIGDNCIIGAGSIVTKDIPDNSVSCGVPAKVIESVDEFYNKNAPYLEVTFFMSSYEKRKYIIEHNIGDQL</sequence>
<dbReference type="GO" id="GO:0016740">
    <property type="term" value="F:transferase activity"/>
    <property type="evidence" value="ECO:0007669"/>
    <property type="project" value="UniProtKB-KW"/>
</dbReference>
<reference evidence="1 2" key="1">
    <citation type="submission" date="2016-10" db="EMBL/GenBank/DDBJ databases">
        <authorList>
            <person name="de Groot N.N."/>
        </authorList>
    </citation>
    <scope>NUCLEOTIDE SEQUENCE [LARGE SCALE GENOMIC DNA]</scope>
    <source>
        <strain evidence="1 2">S3b</strain>
    </source>
</reference>
<dbReference type="InterPro" id="IPR051159">
    <property type="entry name" value="Hexapeptide_acetyltransf"/>
</dbReference>
<gene>
    <name evidence="1" type="ORF">SAMN04487759_1369</name>
</gene>
<name>A0A1H2VNE6_9FIRM</name>
<dbReference type="Pfam" id="PF14602">
    <property type="entry name" value="Hexapep_2"/>
    <property type="match status" value="1"/>
</dbReference>
<dbReference type="CDD" id="cd04647">
    <property type="entry name" value="LbH_MAT_like"/>
    <property type="match status" value="1"/>
</dbReference>
<dbReference type="Gene3D" id="2.160.10.10">
    <property type="entry name" value="Hexapeptide repeat proteins"/>
    <property type="match status" value="1"/>
</dbReference>
<protein>
    <submittedName>
        <fullName evidence="1">Hexapeptide repeat of succinyl-transferase</fullName>
    </submittedName>
</protein>
<dbReference type="AlphaFoldDB" id="A0A1H2VNE6"/>
<dbReference type="SUPFAM" id="SSF51161">
    <property type="entry name" value="Trimeric LpxA-like enzymes"/>
    <property type="match status" value="1"/>
</dbReference>